<dbReference type="PIRSF" id="PIRSF007663">
    <property type="entry name" value="UCP007663"/>
    <property type="match status" value="1"/>
</dbReference>
<dbReference type="InterPro" id="IPR012341">
    <property type="entry name" value="6hp_glycosidase-like_sf"/>
</dbReference>
<dbReference type="InterPro" id="IPR054363">
    <property type="entry name" value="GH95_cat"/>
</dbReference>
<dbReference type="RefSeq" id="WP_166934230.1">
    <property type="nucleotide sequence ID" value="NZ_BAAADD010000005.1"/>
</dbReference>
<feature type="signal peptide" evidence="1">
    <location>
        <begin position="1"/>
        <end position="20"/>
    </location>
</feature>
<protein>
    <submittedName>
        <fullName evidence="5">Glycoside hydrolase N-terminal domain-containing protein</fullName>
    </submittedName>
</protein>
<gene>
    <name evidence="5" type="ORF">GCM10008942_20710</name>
</gene>
<proteinExistence type="predicted"/>
<keyword evidence="5" id="KW-0378">Hydrolase</keyword>
<dbReference type="Proteomes" id="UP001499951">
    <property type="component" value="Unassembled WGS sequence"/>
</dbReference>
<dbReference type="PANTHER" id="PTHR31084:SF0">
    <property type="entry name" value="ALPHA-L-FUCOSIDASE 2"/>
    <property type="match status" value="1"/>
</dbReference>
<feature type="domain" description="Glycosyl hydrolase family 95 catalytic" evidence="4">
    <location>
        <begin position="293"/>
        <end position="693"/>
    </location>
</feature>
<dbReference type="Pfam" id="PF14498">
    <property type="entry name" value="Glyco_hyd_65N_2"/>
    <property type="match status" value="1"/>
</dbReference>
<organism evidence="5 6">
    <name type="scientific">Rhizomicrobium electricum</name>
    <dbReference type="NCBI Taxonomy" id="480070"/>
    <lineage>
        <taxon>Bacteria</taxon>
        <taxon>Pseudomonadati</taxon>
        <taxon>Pseudomonadota</taxon>
        <taxon>Alphaproteobacteria</taxon>
        <taxon>Micropepsales</taxon>
        <taxon>Micropepsaceae</taxon>
        <taxon>Rhizomicrobium</taxon>
    </lineage>
</organism>
<dbReference type="Gene3D" id="2.70.98.50">
    <property type="entry name" value="putative glycoside hydrolase family protein from bacillus halodurans"/>
    <property type="match status" value="1"/>
</dbReference>
<dbReference type="SUPFAM" id="SSF48208">
    <property type="entry name" value="Six-hairpin glycosidases"/>
    <property type="match status" value="1"/>
</dbReference>
<evidence type="ECO:0000259" key="3">
    <source>
        <dbReference type="Pfam" id="PF21307"/>
    </source>
</evidence>
<feature type="domain" description="Alpha fucosidase A-like C-terminal" evidence="3">
    <location>
        <begin position="695"/>
        <end position="790"/>
    </location>
</feature>
<evidence type="ECO:0000259" key="2">
    <source>
        <dbReference type="Pfam" id="PF14498"/>
    </source>
</evidence>
<reference evidence="6" key="1">
    <citation type="journal article" date="2019" name="Int. J. Syst. Evol. Microbiol.">
        <title>The Global Catalogue of Microorganisms (GCM) 10K type strain sequencing project: providing services to taxonomists for standard genome sequencing and annotation.</title>
        <authorList>
            <consortium name="The Broad Institute Genomics Platform"/>
            <consortium name="The Broad Institute Genome Sequencing Center for Infectious Disease"/>
            <person name="Wu L."/>
            <person name="Ma J."/>
        </authorList>
    </citation>
    <scope>NUCLEOTIDE SEQUENCE [LARGE SCALE GENOMIC DNA]</scope>
    <source>
        <strain evidence="6">JCM 15089</strain>
    </source>
</reference>
<dbReference type="Gene3D" id="2.60.40.1180">
    <property type="entry name" value="Golgi alpha-mannosidase II"/>
    <property type="match status" value="1"/>
</dbReference>
<dbReference type="InterPro" id="IPR008928">
    <property type="entry name" value="6-hairpin_glycosidase_sf"/>
</dbReference>
<accession>A0ABP3PP23</accession>
<dbReference type="InterPro" id="IPR013780">
    <property type="entry name" value="Glyco_hydro_b"/>
</dbReference>
<feature type="domain" description="Glycosyl hydrolase family 95 N-terminal" evidence="2">
    <location>
        <begin position="28"/>
        <end position="267"/>
    </location>
</feature>
<dbReference type="EMBL" id="BAAADD010000005">
    <property type="protein sequence ID" value="GAA0571854.1"/>
    <property type="molecule type" value="Genomic_DNA"/>
</dbReference>
<dbReference type="Gene3D" id="1.50.10.10">
    <property type="match status" value="1"/>
</dbReference>
<feature type="chain" id="PRO_5046808753" evidence="1">
    <location>
        <begin position="21"/>
        <end position="794"/>
    </location>
</feature>
<evidence type="ECO:0000259" key="4">
    <source>
        <dbReference type="Pfam" id="PF22124"/>
    </source>
</evidence>
<dbReference type="PANTHER" id="PTHR31084">
    <property type="entry name" value="ALPHA-L-FUCOSIDASE 2"/>
    <property type="match status" value="1"/>
</dbReference>
<dbReference type="Pfam" id="PF21307">
    <property type="entry name" value="Glyco_hydro_95_C"/>
    <property type="match status" value="1"/>
</dbReference>
<evidence type="ECO:0000313" key="6">
    <source>
        <dbReference type="Proteomes" id="UP001499951"/>
    </source>
</evidence>
<evidence type="ECO:0000256" key="1">
    <source>
        <dbReference type="SAM" id="SignalP"/>
    </source>
</evidence>
<dbReference type="Pfam" id="PF22124">
    <property type="entry name" value="Glyco_hydro_95_cat"/>
    <property type="match status" value="1"/>
</dbReference>
<sequence>MRLRTVAVLILAAIATSATAGAGEALSLWYDKPAADWEHYGLPIGNGAMGAVISGGVVSDDIQFNEKTLWTGGPGAPGYDFGLPPQSLKPKLAEVQARLAKDLQAKPEDIAAQLGHQTVAYGDYQTFGDLVLTFDRSGTPDTYRRALDIGQAVARTSYQVNGVRYSRAYFASYPAHVIVIRLTASQPGKIGFTAKLTAPANRSAIRTASAGRISERGALNDNGLKYEAGVQVIATGGSRIDNADGSVTVKGADSAVVILAAGTNYLNHYPDYRGPDPHEGIAARLDAAAKKPYAALLKEHVADHSRLMGRVALDLGGKMPNLPTDALVKGYGKDAAADRALETLFFQYGRYLLIASSRAGSLPANLQGVWNASTTPPWNDDYHVNINLQMNYWLADVTGLPETLEPFHAFVDGLVEPGRASAERIMGTKGWTLFLNTNIWGYTGVIAWPTAFWQPEAGAWLASQYYDHYRFTRDRAFLERRAYPVMKGAADVWLEALVTDPRDGKLVVSPSYSPEHGPFSAGAAMSQQIVYGLFSETAEAARILGDGATAEKLDAALKKLDPGLAVGKWGQLREWKEEWDDPKDEHRHTSHLYALHPGMQISPLTTPVLAEAAKVSLRARGDSTTSHGEAGTGWSKAWKMNFWARLYDGDHAHLLLSQLLKENAMANLWDQYVGPPFQIDGNFGATAGIAEMLLQSHGGIIDILPALPKAWSNGAVRGLRARGGLIVDMTWRNGRVRNFTLIAQRDGAVKVRSGAFAGHFKAVDTKGRALNLVGEGEVRTLSLKAGERYLVTAF</sequence>
<dbReference type="InterPro" id="IPR049053">
    <property type="entry name" value="AFCA-like_C"/>
</dbReference>
<dbReference type="InterPro" id="IPR027414">
    <property type="entry name" value="GH95_N_dom"/>
</dbReference>
<keyword evidence="6" id="KW-1185">Reference proteome</keyword>
<dbReference type="GO" id="GO:0016787">
    <property type="term" value="F:hydrolase activity"/>
    <property type="evidence" value="ECO:0007669"/>
    <property type="project" value="UniProtKB-KW"/>
</dbReference>
<evidence type="ECO:0000313" key="5">
    <source>
        <dbReference type="EMBL" id="GAA0571854.1"/>
    </source>
</evidence>
<dbReference type="InterPro" id="IPR016518">
    <property type="entry name" value="Alpha-L-fucosidase"/>
</dbReference>
<name>A0ABP3PP23_9PROT</name>
<comment type="caution">
    <text evidence="5">The sequence shown here is derived from an EMBL/GenBank/DDBJ whole genome shotgun (WGS) entry which is preliminary data.</text>
</comment>
<keyword evidence="1" id="KW-0732">Signal</keyword>